<feature type="compositionally biased region" description="Gly residues" evidence="1">
    <location>
        <begin position="258"/>
        <end position="268"/>
    </location>
</feature>
<comment type="caution">
    <text evidence="2">The sequence shown here is derived from an EMBL/GenBank/DDBJ whole genome shotgun (WGS) entry which is preliminary data.</text>
</comment>
<feature type="compositionally biased region" description="Pro residues" evidence="1">
    <location>
        <begin position="278"/>
        <end position="322"/>
    </location>
</feature>
<gene>
    <name evidence="2" type="ORF">D5H75_29730</name>
</gene>
<evidence type="ECO:0000256" key="1">
    <source>
        <dbReference type="SAM" id="MobiDB-lite"/>
    </source>
</evidence>
<keyword evidence="3" id="KW-1185">Reference proteome</keyword>
<name>A0A3A4A907_9ACTN</name>
<dbReference type="OrthoDB" id="3515857at2"/>
<sequence length="657" mass="67422">MDPKLVREMLREIKQAAGDMRSLEGRITQMLGSAGVSARTSHRPGQVAEQANGLIADVTARLSVLEKEERQRLAQRGAPGDLAGGEGGQGGSGSGATPRQPADDALPKQPPRSDDVSGGAKASERESGQGGSDRSGGGASRGPGDDPPRAPERPRDETPGRPGEGSPGDPGKPGGQQPERPNDEVPRQPGGGNPQVPEKPGDGVCDNTPGTPGQPREDAPRAPDRPEGGAQLPERPRGETPSEPGTPGNPSPPRHEVPGGGGIAGPGGCDLPSGQNPAQPPQSPAQPPQSPAPPQGGTPAPGPQPGEPRPMEPAPANPPAGAPNPYGQVPDQPPGGQPRADQPPPEQPPKGQPPAEQGPRGQGVDHLPPGSRRIDVDGDGDFDVLQIPLKPVTPEELLDKFQNPPPNAQPREMPGVTVPKGEWGTGEWVPREPTPDGPPGQIEPNPPAKPIEPPPGIPDQIPPADDSGGGGAGPRPGAVTAASYDPAPSSDAGPAREPYTPAAYGGNGDHRFGVTLPPGTEGFGRELPPYDLPGQAEPHPPRSGGPHVEPMTGREPYGEPMTGREPYGDAMAGREPYGDPRGGPEAYGEARGGREPYAPEAYGQGRDDRFGVSLPPGTEGFGRELPPYDLPGQAEPHPPRSGGPHVEPMNDGEEGRS</sequence>
<evidence type="ECO:0000313" key="3">
    <source>
        <dbReference type="Proteomes" id="UP000265768"/>
    </source>
</evidence>
<feature type="compositionally biased region" description="Basic and acidic residues" evidence="1">
    <location>
        <begin position="101"/>
        <end position="115"/>
    </location>
</feature>
<protein>
    <submittedName>
        <fullName evidence="2">Uncharacterized protein</fullName>
    </submittedName>
</protein>
<feature type="compositionally biased region" description="Basic and acidic residues" evidence="1">
    <location>
        <begin position="143"/>
        <end position="159"/>
    </location>
</feature>
<reference evidence="2 3" key="1">
    <citation type="submission" date="2018-09" db="EMBL/GenBank/DDBJ databases">
        <title>YIM 75507 draft genome.</title>
        <authorList>
            <person name="Tang S."/>
            <person name="Feng Y."/>
        </authorList>
    </citation>
    <scope>NUCLEOTIDE SEQUENCE [LARGE SCALE GENOMIC DNA]</scope>
    <source>
        <strain evidence="2 3">YIM 75507</strain>
    </source>
</reference>
<feature type="compositionally biased region" description="Gly residues" evidence="1">
    <location>
        <begin position="128"/>
        <end position="141"/>
    </location>
</feature>
<dbReference type="AlphaFoldDB" id="A0A3A4A907"/>
<feature type="compositionally biased region" description="Low complexity" evidence="1">
    <location>
        <begin position="475"/>
        <end position="495"/>
    </location>
</feature>
<feature type="compositionally biased region" description="Gly residues" evidence="1">
    <location>
        <begin position="82"/>
        <end position="94"/>
    </location>
</feature>
<feature type="compositionally biased region" description="Pro residues" evidence="1">
    <location>
        <begin position="444"/>
        <end position="461"/>
    </location>
</feature>
<organism evidence="2 3">
    <name type="scientific">Bailinhaonella thermotolerans</name>
    <dbReference type="NCBI Taxonomy" id="1070861"/>
    <lineage>
        <taxon>Bacteria</taxon>
        <taxon>Bacillati</taxon>
        <taxon>Actinomycetota</taxon>
        <taxon>Actinomycetes</taxon>
        <taxon>Streptosporangiales</taxon>
        <taxon>Streptosporangiaceae</taxon>
        <taxon>Bailinhaonella</taxon>
    </lineage>
</organism>
<feature type="region of interest" description="Disordered" evidence="1">
    <location>
        <begin position="67"/>
        <end position="657"/>
    </location>
</feature>
<evidence type="ECO:0000313" key="2">
    <source>
        <dbReference type="EMBL" id="RJL24499.1"/>
    </source>
</evidence>
<feature type="compositionally biased region" description="Basic and acidic residues" evidence="1">
    <location>
        <begin position="215"/>
        <end position="227"/>
    </location>
</feature>
<dbReference type="RefSeq" id="WP_119929876.1">
    <property type="nucleotide sequence ID" value="NZ_QZEY01000015.1"/>
</dbReference>
<accession>A0A3A4A907</accession>
<dbReference type="Proteomes" id="UP000265768">
    <property type="component" value="Unassembled WGS sequence"/>
</dbReference>
<dbReference type="EMBL" id="QZEY01000015">
    <property type="protein sequence ID" value="RJL24499.1"/>
    <property type="molecule type" value="Genomic_DNA"/>
</dbReference>
<feature type="compositionally biased region" description="Gly residues" evidence="1">
    <location>
        <begin position="162"/>
        <end position="174"/>
    </location>
</feature>
<feature type="compositionally biased region" description="Pro residues" evidence="1">
    <location>
        <begin position="331"/>
        <end position="352"/>
    </location>
</feature>
<proteinExistence type="predicted"/>